<protein>
    <recommendedName>
        <fullName evidence="1">Methylmalonyl-CoA mutase alpha/beta chain catalytic domain-containing protein</fullName>
    </recommendedName>
</protein>
<reference evidence="2 3" key="1">
    <citation type="submission" date="2016-12" db="EMBL/GenBank/DDBJ databases">
        <title>The whole genome sequencing and assembly of Bacillus cohnii DSM 6307T strain.</title>
        <authorList>
            <person name="Lee Y.-J."/>
            <person name="Yi H."/>
            <person name="Bahn Y.-S."/>
            <person name="Kim J.F."/>
            <person name="Lee D.-W."/>
        </authorList>
    </citation>
    <scope>NUCLEOTIDE SEQUENCE [LARGE SCALE GENOMIC DNA]</scope>
    <source>
        <strain evidence="2 3">DSM 6307</strain>
    </source>
</reference>
<dbReference type="InterPro" id="IPR006099">
    <property type="entry name" value="MeMalonylCoA_mutase_a/b_cat"/>
</dbReference>
<dbReference type="Gene3D" id="3.40.50.280">
    <property type="entry name" value="Cobalamin-binding domain"/>
    <property type="match status" value="1"/>
</dbReference>
<dbReference type="RefSeq" id="WP_066412998.1">
    <property type="nucleotide sequence ID" value="NZ_CP018866.1"/>
</dbReference>
<dbReference type="SUPFAM" id="SSF51703">
    <property type="entry name" value="Cobalamin (vitamin B12)-dependent enzymes"/>
    <property type="match status" value="1"/>
</dbReference>
<dbReference type="Proteomes" id="UP000215224">
    <property type="component" value="Chromosome"/>
</dbReference>
<organism evidence="2 3">
    <name type="scientific">Sutcliffiella cohnii</name>
    <dbReference type="NCBI Taxonomy" id="33932"/>
    <lineage>
        <taxon>Bacteria</taxon>
        <taxon>Bacillati</taxon>
        <taxon>Bacillota</taxon>
        <taxon>Bacilli</taxon>
        <taxon>Bacillales</taxon>
        <taxon>Bacillaceae</taxon>
        <taxon>Sutcliffiella</taxon>
    </lineage>
</organism>
<evidence type="ECO:0000313" key="2">
    <source>
        <dbReference type="EMBL" id="AST92425.1"/>
    </source>
</evidence>
<dbReference type="CDD" id="cd03677">
    <property type="entry name" value="MM_CoA_mutase_beta"/>
    <property type="match status" value="1"/>
</dbReference>
<dbReference type="Pfam" id="PF01642">
    <property type="entry name" value="MM_CoA_mutase"/>
    <property type="match status" value="1"/>
</dbReference>
<dbReference type="InterPro" id="IPR016176">
    <property type="entry name" value="Cbl-dep_enz_cat"/>
</dbReference>
<dbReference type="PANTHER" id="PTHR48101">
    <property type="entry name" value="METHYLMALONYL-COA MUTASE, MITOCHONDRIAL-RELATED"/>
    <property type="match status" value="1"/>
</dbReference>
<sequence length="594" mass="66473">MDQLHNMKEIKFPNGTYKDWEEKVAATLKGKTVESLFSSTYEGIKRKPLYTEQDIKGASNYFPKGASNDWFVSQKLPSGLSLSQLNDILQTEFKVGLEAVHFETKEVHIGALEDLHTLLHSINLTETPLHVYTGVNVSDFYNLLKEYLHTQQVNLQTITGYIGMDPIGEFAQTGELQLSEATYSSVANTIKEVPNVRTIWVRSEPYHEAGANAVQELAATMATAVEYLTQLIERGLSIDEAANTFVFSYNVGSDLFMELAKVRAAKVMWATIIQQFGGSTQAQQMTIHATTSSINKSILDEHVNMLRTTTEAFSAVVAGVNSLNIGSYSSKENTFSRRIARNTHYVLKDESFLNKVIDPAAGSYYIETLTEELAQNAWGYFQKIEKQGGIISALTSNTLQQDIQQVAIKRVNDIKNRKKKMVGVNMYPNLKDTLVPSETKGNLRKLRIAEAFENLRLQASEFKQNTSQEPTITLLNIGKLKEHKPRTDFATSFFQVGGLQVQQSPSLETIETINEWVSTEWKGKTVCICGTDIAYEENLQHIVQFLKEVSQDCFVIVAGKTKIDGVDETIHLHSNCYDQLMTIQTVLGVNKGEA</sequence>
<feature type="domain" description="Methylmalonyl-CoA mutase alpha/beta chain catalytic" evidence="1">
    <location>
        <begin position="107"/>
        <end position="448"/>
    </location>
</feature>
<keyword evidence="3" id="KW-1185">Reference proteome</keyword>
<dbReference type="GO" id="GO:0016866">
    <property type="term" value="F:intramolecular transferase activity"/>
    <property type="evidence" value="ECO:0007669"/>
    <property type="project" value="InterPro"/>
</dbReference>
<evidence type="ECO:0000313" key="3">
    <source>
        <dbReference type="Proteomes" id="UP000215224"/>
    </source>
</evidence>
<gene>
    <name evidence="2" type="ORF">BC6307_14545</name>
</gene>
<proteinExistence type="predicted"/>
<dbReference type="PANTHER" id="PTHR48101:SF1">
    <property type="entry name" value="METHYLMALONYL-COA MUTASE, LARGE SUBUNIT"/>
    <property type="match status" value="1"/>
</dbReference>
<accession>A0A223KSF4</accession>
<dbReference type="GO" id="GO:0031419">
    <property type="term" value="F:cobalamin binding"/>
    <property type="evidence" value="ECO:0007669"/>
    <property type="project" value="InterPro"/>
</dbReference>
<dbReference type="AlphaFoldDB" id="A0A223KSF4"/>
<dbReference type="STRING" id="1314751.GCA_001591425_01030"/>
<dbReference type="EMBL" id="CP018866">
    <property type="protein sequence ID" value="AST92425.1"/>
    <property type="molecule type" value="Genomic_DNA"/>
</dbReference>
<dbReference type="KEGG" id="bcoh:BC6307_14545"/>
<dbReference type="Gene3D" id="3.20.20.240">
    <property type="entry name" value="Methylmalonyl-CoA mutase"/>
    <property type="match status" value="1"/>
</dbReference>
<evidence type="ECO:0000259" key="1">
    <source>
        <dbReference type="Pfam" id="PF01642"/>
    </source>
</evidence>
<name>A0A223KSF4_9BACI</name>